<proteinExistence type="predicted"/>
<keyword evidence="2" id="KW-1185">Reference proteome</keyword>
<sequence length="131" mass="14779">MQDKIRVLVSDIEDLLRVLPRDSHLYGKLDVIRVRLDDLRFEFPDMQDCKLTLTSVDLPDDLLEFRTVLPQWFVDLVVSGRQLPVSERTGHQNAAISLLPVCANEVLEPIVAELPRIGGNHVSLRVVVAGE</sequence>
<reference evidence="1" key="1">
    <citation type="journal article" date="2021" name="Nat. Microbiol.">
        <title>Cocultivation of an ultrasmall environmental parasitic bacterium with lytic ability against bacteria associated with wastewater foams.</title>
        <authorList>
            <person name="Batinovic S."/>
            <person name="Rose J.J.A."/>
            <person name="Ratcliffe J."/>
            <person name="Seviour R.J."/>
            <person name="Petrovski S."/>
        </authorList>
    </citation>
    <scope>NUCLEOTIDE SEQUENCE</scope>
    <source>
        <strain evidence="1">JR1</strain>
    </source>
</reference>
<dbReference type="EMBL" id="CP045921">
    <property type="protein sequence ID" value="QHN42944.1"/>
    <property type="molecule type" value="Genomic_DNA"/>
</dbReference>
<dbReference type="AlphaFoldDB" id="A0A857MK37"/>
<protein>
    <submittedName>
        <fullName evidence="1">Uncharacterized protein</fullName>
    </submittedName>
</protein>
<organism evidence="1 2">
    <name type="scientific">Candidatus Mycosynbacter amalyticus</name>
    <dbReference type="NCBI Taxonomy" id="2665156"/>
    <lineage>
        <taxon>Bacteria</taxon>
        <taxon>Candidatus Saccharimonadota</taxon>
        <taxon>Candidatus Saccharimonadota incertae sedis</taxon>
        <taxon>Candidatus Mycosynbacter</taxon>
    </lineage>
</organism>
<evidence type="ECO:0000313" key="1">
    <source>
        <dbReference type="EMBL" id="QHN42944.1"/>
    </source>
</evidence>
<name>A0A857MK37_9BACT</name>
<dbReference type="Proteomes" id="UP001059824">
    <property type="component" value="Chromosome"/>
</dbReference>
<accession>A0A857MK37</accession>
<evidence type="ECO:0000313" key="2">
    <source>
        <dbReference type="Proteomes" id="UP001059824"/>
    </source>
</evidence>
<gene>
    <name evidence="1" type="ORF">GII36_03705</name>
</gene>
<dbReference type="RefSeq" id="WP_260762601.1">
    <property type="nucleotide sequence ID" value="NZ_CP045921.1"/>
</dbReference>
<dbReference type="KEGG" id="mama:GII36_03705"/>